<keyword evidence="4" id="KW-1185">Reference proteome</keyword>
<dbReference type="Gene3D" id="3.10.400.20">
    <property type="match status" value="1"/>
</dbReference>
<dbReference type="InterPro" id="IPR048247">
    <property type="entry name" value="eIF2D_N"/>
</dbReference>
<dbReference type="Gene3D" id="3.30.780.10">
    <property type="entry name" value="SUI1-like domain"/>
    <property type="match status" value="1"/>
</dbReference>
<proteinExistence type="predicted"/>
<dbReference type="Pfam" id="PF01253">
    <property type="entry name" value="SUI1"/>
    <property type="match status" value="1"/>
</dbReference>
<dbReference type="InterPro" id="IPR057429">
    <property type="entry name" value="WH_eIF2D"/>
</dbReference>
<evidence type="ECO:0000259" key="2">
    <source>
        <dbReference type="PROSITE" id="PS50296"/>
    </source>
</evidence>
<protein>
    <recommendedName>
        <fullName evidence="2">SUI1 domain-containing protein</fullName>
    </recommendedName>
</protein>
<reference evidence="3 4" key="1">
    <citation type="journal article" date="2024" name="Nat. Commun.">
        <title>Phylogenomics reveals the evolutionary origins of lichenization in chlorophyte algae.</title>
        <authorList>
            <person name="Puginier C."/>
            <person name="Libourel C."/>
            <person name="Otte J."/>
            <person name="Skaloud P."/>
            <person name="Haon M."/>
            <person name="Grisel S."/>
            <person name="Petersen M."/>
            <person name="Berrin J.G."/>
            <person name="Delaux P.M."/>
            <person name="Dal Grande F."/>
            <person name="Keller J."/>
        </authorList>
    </citation>
    <scope>NUCLEOTIDE SEQUENCE [LARGE SCALE GENOMIC DNA]</scope>
    <source>
        <strain evidence="3 4">SAG 2036</strain>
    </source>
</reference>
<dbReference type="GO" id="GO:0003743">
    <property type="term" value="F:translation initiation factor activity"/>
    <property type="evidence" value="ECO:0007669"/>
    <property type="project" value="InterPro"/>
</dbReference>
<accession>A0AAW1PIA6</accession>
<dbReference type="Pfam" id="PF26292">
    <property type="entry name" value="PUA_elF2D"/>
    <property type="match status" value="1"/>
</dbReference>
<dbReference type="InterPro" id="IPR041366">
    <property type="entry name" value="Pre-PUA"/>
</dbReference>
<comment type="caution">
    <text evidence="3">The sequence shown here is derived from an EMBL/GenBank/DDBJ whole genome shotgun (WGS) entry which is preliminary data.</text>
</comment>
<dbReference type="InterPro" id="IPR001950">
    <property type="entry name" value="SUI1"/>
</dbReference>
<dbReference type="CDD" id="cd11610">
    <property type="entry name" value="eIF2D_N"/>
    <property type="match status" value="1"/>
</dbReference>
<organism evidence="3 4">
    <name type="scientific">Symbiochloris irregularis</name>
    <dbReference type="NCBI Taxonomy" id="706552"/>
    <lineage>
        <taxon>Eukaryota</taxon>
        <taxon>Viridiplantae</taxon>
        <taxon>Chlorophyta</taxon>
        <taxon>core chlorophytes</taxon>
        <taxon>Trebouxiophyceae</taxon>
        <taxon>Trebouxiales</taxon>
        <taxon>Trebouxiaceae</taxon>
        <taxon>Symbiochloris</taxon>
    </lineage>
</organism>
<dbReference type="InterPro" id="IPR039759">
    <property type="entry name" value="eIF2D_SUI1"/>
</dbReference>
<dbReference type="PROSITE" id="PS50890">
    <property type="entry name" value="PUA"/>
    <property type="match status" value="1"/>
</dbReference>
<evidence type="ECO:0000313" key="4">
    <source>
        <dbReference type="Proteomes" id="UP001465755"/>
    </source>
</evidence>
<dbReference type="InterPro" id="IPR015947">
    <property type="entry name" value="PUA-like_sf"/>
</dbReference>
<dbReference type="SUPFAM" id="SSF88697">
    <property type="entry name" value="PUA domain-like"/>
    <property type="match status" value="1"/>
</dbReference>
<evidence type="ECO:0000256" key="1">
    <source>
        <dbReference type="ARBA" id="ARBA00022490"/>
    </source>
</evidence>
<dbReference type="InterPro" id="IPR036877">
    <property type="entry name" value="SUI1_dom_sf"/>
</dbReference>
<gene>
    <name evidence="3" type="ORF">WJX73_001917</name>
</gene>
<name>A0AAW1PIA6_9CHLO</name>
<sequence length="509" mass="55982">MFKKNISILQTSLLSGKDVKTLKRDVKLNFPDLQDSEITELVPSKAEVSLLKLSNRAHAYTCNGKNPLFFDPEGRGDLLVPSVFVLWRFPHILPSLTTYSEVSPKVLGGADLFLQGLIVPTGGLGDFSSGELRSVVVPGNKFPFAVGLLEVSSEQVAKTGLTGRGLKLLHTYPDQLWRLGDQVTPDSSFTPTRVFPQAAGQDDQPAGSSTFWSKYMMMGKPADTNLDIKKTSYKKLSKLLSTFEKKGLLTVKLVHKQDHLATVNRAHPLYGQAEALGEHAKEASAAQEAELQQSQASSSDKIDVQVCYRVPSSLRPLFAANLQPPEHLYNQNEVADALRSYAQTNSLTPSTSGADGVQLDRFLISYVFAKKDPHKEGDVLPFPDVHQRILTKLTLFHKVVRHTSQGSMESVQKGAIKSVTISMEDRQGGRKHITRVAHCEQFSIDPSELAAVLQRKFKTNASIQKLPGKTETGKEIALQGDLLHDVPKVLRETYGIAAEYIDVKSKPGK</sequence>
<dbReference type="CDD" id="cd11608">
    <property type="entry name" value="eIF2D_C"/>
    <property type="match status" value="1"/>
</dbReference>
<evidence type="ECO:0000313" key="3">
    <source>
        <dbReference type="EMBL" id="KAK9808145.1"/>
    </source>
</evidence>
<feature type="domain" description="SUI1" evidence="2">
    <location>
        <begin position="420"/>
        <end position="494"/>
    </location>
</feature>
<dbReference type="EMBL" id="JALJOQ010000026">
    <property type="protein sequence ID" value="KAK9808145.1"/>
    <property type="molecule type" value="Genomic_DNA"/>
</dbReference>
<keyword evidence="1" id="KW-0963">Cytoplasm</keyword>
<dbReference type="AlphaFoldDB" id="A0AAW1PIA6"/>
<dbReference type="Pfam" id="PF17832">
    <property type="entry name" value="Pre-PUA"/>
    <property type="match status" value="1"/>
</dbReference>
<dbReference type="Proteomes" id="UP001465755">
    <property type="component" value="Unassembled WGS sequence"/>
</dbReference>
<dbReference type="PANTHER" id="PTHR12217">
    <property type="entry name" value="EUKARYOTIC TRANSLATION INITIATION FACTOR 2D"/>
    <property type="match status" value="1"/>
</dbReference>
<dbReference type="PANTHER" id="PTHR12217:SF4">
    <property type="entry name" value="EUKARYOTIC TRANSLATION INITIATION FACTOR 2D"/>
    <property type="match status" value="1"/>
</dbReference>
<dbReference type="GO" id="GO:0001731">
    <property type="term" value="P:formation of translation preinitiation complex"/>
    <property type="evidence" value="ECO:0007669"/>
    <property type="project" value="InterPro"/>
</dbReference>
<dbReference type="InterPro" id="IPR048248">
    <property type="entry name" value="PUA_eIF2d-like"/>
</dbReference>
<dbReference type="PROSITE" id="PS50296">
    <property type="entry name" value="SUI1"/>
    <property type="match status" value="1"/>
</dbReference>
<dbReference type="InterPro" id="IPR039757">
    <property type="entry name" value="EIF2D"/>
</dbReference>
<dbReference type="CDD" id="cd21156">
    <property type="entry name" value="PUA_eIF2d-like"/>
    <property type="match status" value="1"/>
</dbReference>
<dbReference type="Pfam" id="PF25304">
    <property type="entry name" value="WHD_eIF2D"/>
    <property type="match status" value="1"/>
</dbReference>
<dbReference type="SUPFAM" id="SSF55159">
    <property type="entry name" value="eIF1-like"/>
    <property type="match status" value="1"/>
</dbReference>